<proteinExistence type="predicted"/>
<sequence length="102" mass="11407">MVVWIQFNQRHEAVPLGPLIRPVVDRVGNRFVNMTFAERLGGPECGRLAGRVSLFVVRLVAGVAEHLGENMDKHRSEGWETGAHHGDVDFDDRPVHDGLKLD</sequence>
<evidence type="ECO:0000256" key="1">
    <source>
        <dbReference type="SAM" id="MobiDB-lite"/>
    </source>
</evidence>
<gene>
    <name evidence="2" type="ORF">Aory04_001231000</name>
</gene>
<protein>
    <submittedName>
        <fullName evidence="2">Unnamed protein product</fullName>
    </submittedName>
</protein>
<comment type="caution">
    <text evidence="2">The sequence shown here is derived from an EMBL/GenBank/DDBJ whole genome shotgun (WGS) entry which is preliminary data.</text>
</comment>
<feature type="region of interest" description="Disordered" evidence="1">
    <location>
        <begin position="74"/>
        <end position="102"/>
    </location>
</feature>
<evidence type="ECO:0000313" key="3">
    <source>
        <dbReference type="Proteomes" id="UP001165205"/>
    </source>
</evidence>
<reference evidence="2" key="1">
    <citation type="submission" date="2023-04" db="EMBL/GenBank/DDBJ databases">
        <title>Aspergillus oryzae NBRC 4228.</title>
        <authorList>
            <person name="Ichikawa N."/>
            <person name="Sato H."/>
            <person name="Tonouchi N."/>
        </authorList>
    </citation>
    <scope>NUCLEOTIDE SEQUENCE</scope>
    <source>
        <strain evidence="2">NBRC 4228</strain>
    </source>
</reference>
<dbReference type="Proteomes" id="UP001165205">
    <property type="component" value="Unassembled WGS sequence"/>
</dbReference>
<name>A0AAN4YY96_ASPOZ</name>
<evidence type="ECO:0000313" key="2">
    <source>
        <dbReference type="EMBL" id="GMG37447.1"/>
    </source>
</evidence>
<dbReference type="EMBL" id="BSYA01000240">
    <property type="protein sequence ID" value="GMG37447.1"/>
    <property type="molecule type" value="Genomic_DNA"/>
</dbReference>
<accession>A0AAN4YY96</accession>
<organism evidence="2 3">
    <name type="scientific">Aspergillus oryzae</name>
    <name type="common">Yellow koji mold</name>
    <dbReference type="NCBI Taxonomy" id="5062"/>
    <lineage>
        <taxon>Eukaryota</taxon>
        <taxon>Fungi</taxon>
        <taxon>Dikarya</taxon>
        <taxon>Ascomycota</taxon>
        <taxon>Pezizomycotina</taxon>
        <taxon>Eurotiomycetes</taxon>
        <taxon>Eurotiomycetidae</taxon>
        <taxon>Eurotiales</taxon>
        <taxon>Aspergillaceae</taxon>
        <taxon>Aspergillus</taxon>
        <taxon>Aspergillus subgen. Circumdati</taxon>
    </lineage>
</organism>
<dbReference type="AlphaFoldDB" id="A0AAN4YY96"/>